<accession>A0A290Z6Y3</accession>
<dbReference type="PROSITE" id="PS50075">
    <property type="entry name" value="CARRIER"/>
    <property type="match status" value="1"/>
</dbReference>
<dbReference type="InterPro" id="IPR036736">
    <property type="entry name" value="ACP-like_sf"/>
</dbReference>
<dbReference type="KEGG" id="apre:CNX65_16925"/>
<dbReference type="InterPro" id="IPR020806">
    <property type="entry name" value="PKS_PP-bd"/>
</dbReference>
<evidence type="ECO:0000313" key="4">
    <source>
        <dbReference type="EMBL" id="ATE54756.1"/>
    </source>
</evidence>
<dbReference type="CDD" id="cd05930">
    <property type="entry name" value="A_NRPS"/>
    <property type="match status" value="1"/>
</dbReference>
<evidence type="ECO:0000256" key="2">
    <source>
        <dbReference type="ARBA" id="ARBA00022553"/>
    </source>
</evidence>
<keyword evidence="2" id="KW-0597">Phosphoprotein</keyword>
<dbReference type="Gene3D" id="3.40.50.12780">
    <property type="entry name" value="N-terminal domain of ligase-like"/>
    <property type="match status" value="1"/>
</dbReference>
<dbReference type="Proteomes" id="UP000218505">
    <property type="component" value="Chromosome"/>
</dbReference>
<dbReference type="GO" id="GO:0044550">
    <property type="term" value="P:secondary metabolite biosynthetic process"/>
    <property type="evidence" value="ECO:0007669"/>
    <property type="project" value="TreeGrafter"/>
</dbReference>
<evidence type="ECO:0000259" key="3">
    <source>
        <dbReference type="PROSITE" id="PS50075"/>
    </source>
</evidence>
<proteinExistence type="predicted"/>
<dbReference type="GO" id="GO:0005737">
    <property type="term" value="C:cytoplasm"/>
    <property type="evidence" value="ECO:0007669"/>
    <property type="project" value="TreeGrafter"/>
</dbReference>
<dbReference type="InterPro" id="IPR009081">
    <property type="entry name" value="PP-bd_ACP"/>
</dbReference>
<keyword evidence="1" id="KW-0596">Phosphopantetheine</keyword>
<evidence type="ECO:0000313" key="5">
    <source>
        <dbReference type="Proteomes" id="UP000218505"/>
    </source>
</evidence>
<dbReference type="Pfam" id="PF13193">
    <property type="entry name" value="AMP-binding_C"/>
    <property type="match status" value="1"/>
</dbReference>
<dbReference type="SUPFAM" id="SSF56801">
    <property type="entry name" value="Acetyl-CoA synthetase-like"/>
    <property type="match status" value="1"/>
</dbReference>
<dbReference type="PROSITE" id="PS00012">
    <property type="entry name" value="PHOSPHOPANTETHEINE"/>
    <property type="match status" value="1"/>
</dbReference>
<dbReference type="Pfam" id="PF00501">
    <property type="entry name" value="AMP-binding"/>
    <property type="match status" value="1"/>
</dbReference>
<dbReference type="EMBL" id="CP023445">
    <property type="protein sequence ID" value="ATE54756.1"/>
    <property type="molecule type" value="Genomic_DNA"/>
</dbReference>
<dbReference type="PANTHER" id="PTHR45527">
    <property type="entry name" value="NONRIBOSOMAL PEPTIDE SYNTHETASE"/>
    <property type="match status" value="1"/>
</dbReference>
<feature type="domain" description="Carrier" evidence="3">
    <location>
        <begin position="497"/>
        <end position="572"/>
    </location>
</feature>
<dbReference type="InterPro" id="IPR000873">
    <property type="entry name" value="AMP-dep_synth/lig_dom"/>
</dbReference>
<reference evidence="4" key="1">
    <citation type="submission" date="2017-09" db="EMBL/GenBank/DDBJ databases">
        <title>Complete Genome Sequence of ansamitocin-producing Bacterium Actinosynnema pretiosum X47.</title>
        <authorList>
            <person name="Cao G."/>
            <person name="Zong G."/>
            <person name="Zhong C."/>
            <person name="Fu J."/>
        </authorList>
    </citation>
    <scope>NUCLEOTIDE SEQUENCE [LARGE SCALE GENOMIC DNA]</scope>
    <source>
        <strain evidence="4">X47</strain>
    </source>
</reference>
<dbReference type="PANTHER" id="PTHR45527:SF1">
    <property type="entry name" value="FATTY ACID SYNTHASE"/>
    <property type="match status" value="1"/>
</dbReference>
<dbReference type="InterPro" id="IPR025110">
    <property type="entry name" value="AMP-bd_C"/>
</dbReference>
<name>A0A290Z6Y3_9PSEU</name>
<evidence type="ECO:0000256" key="1">
    <source>
        <dbReference type="ARBA" id="ARBA00022450"/>
    </source>
</evidence>
<dbReference type="Pfam" id="PF00550">
    <property type="entry name" value="PP-binding"/>
    <property type="match status" value="1"/>
</dbReference>
<dbReference type="AlphaFoldDB" id="A0A290Z6Y3"/>
<dbReference type="InterPro" id="IPR042099">
    <property type="entry name" value="ANL_N_sf"/>
</dbReference>
<dbReference type="InterPro" id="IPR045851">
    <property type="entry name" value="AMP-bd_C_sf"/>
</dbReference>
<dbReference type="InterPro" id="IPR020845">
    <property type="entry name" value="AMP-binding_CS"/>
</dbReference>
<dbReference type="GO" id="GO:0043041">
    <property type="term" value="P:amino acid activation for nonribosomal peptide biosynthetic process"/>
    <property type="evidence" value="ECO:0007669"/>
    <property type="project" value="TreeGrafter"/>
</dbReference>
<dbReference type="SMART" id="SM00823">
    <property type="entry name" value="PKS_PP"/>
    <property type="match status" value="1"/>
</dbReference>
<dbReference type="RefSeq" id="WP_096494214.1">
    <property type="nucleotide sequence ID" value="NZ_CP023445.1"/>
</dbReference>
<dbReference type="SUPFAM" id="SSF47336">
    <property type="entry name" value="ACP-like"/>
    <property type="match status" value="1"/>
</dbReference>
<dbReference type="PROSITE" id="PS00455">
    <property type="entry name" value="AMP_BINDING"/>
    <property type="match status" value="1"/>
</dbReference>
<protein>
    <recommendedName>
        <fullName evidence="3">Carrier domain-containing protein</fullName>
    </recommendedName>
</protein>
<organism evidence="4 5">
    <name type="scientific">Actinosynnema pretiosum</name>
    <dbReference type="NCBI Taxonomy" id="42197"/>
    <lineage>
        <taxon>Bacteria</taxon>
        <taxon>Bacillati</taxon>
        <taxon>Actinomycetota</taxon>
        <taxon>Actinomycetes</taxon>
        <taxon>Pseudonocardiales</taxon>
        <taxon>Pseudonocardiaceae</taxon>
        <taxon>Actinosynnema</taxon>
    </lineage>
</organism>
<dbReference type="GO" id="GO:0031177">
    <property type="term" value="F:phosphopantetheine binding"/>
    <property type="evidence" value="ECO:0007669"/>
    <property type="project" value="InterPro"/>
</dbReference>
<gene>
    <name evidence="4" type="ORF">CNX65_16925</name>
</gene>
<dbReference type="Gene3D" id="1.10.1200.10">
    <property type="entry name" value="ACP-like"/>
    <property type="match status" value="1"/>
</dbReference>
<keyword evidence="5" id="KW-1185">Reference proteome</keyword>
<sequence length="575" mass="59821">MPSPAGPFRSPQTDAEPVRLTRAFAAAVARHADLPAVVSDTGALTYAELDRRSAGWAGHLAFLGVAPGEVVAVERSADPGSVAALLAVLRAGAIVLPLDPVLPGARRDGLLAATGARGVLAHRAGSWSLDGLPLLDKPSVDVEHPHAYVFTTSGSTGTPKAVLGAHSGLGHFLAWQRDAFGIGPGDLVAQLTGWSFDVCLRELFTPLVSGAAVVLPPPGPPTGARVFEFAARTGVTVLHAVPSLARRWLAEARPLPSVRATFFAGEQLTGELVTAWRRAVPGAVVNLYGPTETTLAKFAHVVPDPAPAGPLPVGSPLPGVEAALVDGGLETARADGAEGEIVLRTRHRGAGYLDGNPFHPNPFTDDPDDLLYRTGDLGRFDEDGLLRVLGRVDDQVKVRGVRLALREVGAALDAAPGVRQAAVVRRDGPDGVELVAFVAGGPVPAAVLRAAVLDRLPAAAVPAEFVFLPEIPLLPNGKVDRRALGETVATAPAPVRPEWDGLAGLVAGICRDVLGRAPERPEQDLFDLGADSLTAVEIAARLEDELAFEVPLGLVYQEPTVARIVDALRGLGVRA</sequence>
<dbReference type="Gene3D" id="3.30.300.30">
    <property type="match status" value="1"/>
</dbReference>
<dbReference type="InterPro" id="IPR006162">
    <property type="entry name" value="Ppantetheine_attach_site"/>
</dbReference>